<comment type="similarity">
    <text evidence="2">Belongs to the MreD family.</text>
</comment>
<dbReference type="Pfam" id="PF04093">
    <property type="entry name" value="MreD"/>
    <property type="match status" value="1"/>
</dbReference>
<feature type="transmembrane region" description="Helical" evidence="8">
    <location>
        <begin position="24"/>
        <end position="41"/>
    </location>
</feature>
<evidence type="ECO:0000256" key="4">
    <source>
        <dbReference type="ARBA" id="ARBA00022692"/>
    </source>
</evidence>
<accession>A0A937X6G8</accession>
<evidence type="ECO:0000256" key="8">
    <source>
        <dbReference type="SAM" id="Phobius"/>
    </source>
</evidence>
<keyword evidence="6 8" id="KW-1133">Transmembrane helix</keyword>
<evidence type="ECO:0000313" key="10">
    <source>
        <dbReference type="Proteomes" id="UP000703893"/>
    </source>
</evidence>
<sequence>MAIPLLATIVAVVLNVVPLRLPDYAPLAPGFVLMAVFYWTVHRPDLMRPWAVFLIGVLDDMLSGTPLGVNSLVLLFVHWAIVAQHRVFRGKSFLLIWLGFALVALGAKMLLAAVAFLIGYGLLDPLVLLVQYFLTLALYPPLALIMGRAQRVFLPAR</sequence>
<dbReference type="GO" id="GO:0008360">
    <property type="term" value="P:regulation of cell shape"/>
    <property type="evidence" value="ECO:0007669"/>
    <property type="project" value="UniProtKB-KW"/>
</dbReference>
<feature type="transmembrane region" description="Helical" evidence="8">
    <location>
        <begin position="61"/>
        <end position="82"/>
    </location>
</feature>
<comment type="caution">
    <text evidence="9">The sequence shown here is derived from an EMBL/GenBank/DDBJ whole genome shotgun (WGS) entry which is preliminary data.</text>
</comment>
<dbReference type="GO" id="GO:0005886">
    <property type="term" value="C:plasma membrane"/>
    <property type="evidence" value="ECO:0007669"/>
    <property type="project" value="UniProtKB-SubCell"/>
</dbReference>
<evidence type="ECO:0000256" key="3">
    <source>
        <dbReference type="ARBA" id="ARBA00022475"/>
    </source>
</evidence>
<evidence type="ECO:0000256" key="2">
    <source>
        <dbReference type="ARBA" id="ARBA00007776"/>
    </source>
</evidence>
<dbReference type="EMBL" id="VGJX01000425">
    <property type="protein sequence ID" value="MBM3275054.1"/>
    <property type="molecule type" value="Genomic_DNA"/>
</dbReference>
<reference evidence="9 10" key="1">
    <citation type="submission" date="2019-03" db="EMBL/GenBank/DDBJ databases">
        <title>Lake Tanganyika Metagenome-Assembled Genomes (MAGs).</title>
        <authorList>
            <person name="Tran P."/>
        </authorList>
    </citation>
    <scope>NUCLEOTIDE SEQUENCE [LARGE SCALE GENOMIC DNA]</scope>
    <source>
        <strain evidence="9">K_DeepCast_65m_m2_236</strain>
    </source>
</reference>
<dbReference type="AlphaFoldDB" id="A0A937X6G8"/>
<organism evidence="9 10">
    <name type="scientific">Candidatus Tanganyikabacteria bacterium</name>
    <dbReference type="NCBI Taxonomy" id="2961651"/>
    <lineage>
        <taxon>Bacteria</taxon>
        <taxon>Bacillati</taxon>
        <taxon>Candidatus Sericytochromatia</taxon>
        <taxon>Candidatus Tanganyikabacteria</taxon>
    </lineage>
</organism>
<dbReference type="InterPro" id="IPR007227">
    <property type="entry name" value="Cell_shape_determining_MreD"/>
</dbReference>
<dbReference type="Proteomes" id="UP000703893">
    <property type="component" value="Unassembled WGS sequence"/>
</dbReference>
<feature type="transmembrane region" description="Helical" evidence="8">
    <location>
        <begin position="126"/>
        <end position="147"/>
    </location>
</feature>
<evidence type="ECO:0000256" key="6">
    <source>
        <dbReference type="ARBA" id="ARBA00022989"/>
    </source>
</evidence>
<protein>
    <submittedName>
        <fullName evidence="9">Rod shape-determining protein MreD</fullName>
    </submittedName>
</protein>
<comment type="subcellular location">
    <subcellularLocation>
        <location evidence="1">Cell membrane</location>
        <topology evidence="1">Multi-pass membrane protein</topology>
    </subcellularLocation>
</comment>
<keyword evidence="7 8" id="KW-0472">Membrane</keyword>
<evidence type="ECO:0000256" key="7">
    <source>
        <dbReference type="ARBA" id="ARBA00023136"/>
    </source>
</evidence>
<proteinExistence type="inferred from homology"/>
<evidence type="ECO:0000256" key="5">
    <source>
        <dbReference type="ARBA" id="ARBA00022960"/>
    </source>
</evidence>
<feature type="transmembrane region" description="Helical" evidence="8">
    <location>
        <begin position="94"/>
        <end position="120"/>
    </location>
</feature>
<dbReference type="NCBIfam" id="TIGR03426">
    <property type="entry name" value="shape_MreD"/>
    <property type="match status" value="1"/>
</dbReference>
<gene>
    <name evidence="9" type="primary">mreD</name>
    <name evidence="9" type="ORF">FJZ00_07865</name>
</gene>
<evidence type="ECO:0000256" key="1">
    <source>
        <dbReference type="ARBA" id="ARBA00004651"/>
    </source>
</evidence>
<name>A0A937X6G8_9BACT</name>
<keyword evidence="5" id="KW-0133">Cell shape</keyword>
<evidence type="ECO:0000313" key="9">
    <source>
        <dbReference type="EMBL" id="MBM3275054.1"/>
    </source>
</evidence>
<keyword evidence="4 8" id="KW-0812">Transmembrane</keyword>
<keyword evidence="3" id="KW-1003">Cell membrane</keyword>